<accession>A0A4S8L688</accession>
<evidence type="ECO:0000313" key="4">
    <source>
        <dbReference type="Proteomes" id="UP000297245"/>
    </source>
</evidence>
<feature type="transmembrane region" description="Helical" evidence="1">
    <location>
        <begin position="77"/>
        <end position="96"/>
    </location>
</feature>
<gene>
    <name evidence="2" type="ORF">K435DRAFT_807092</name>
    <name evidence="3" type="ORF">K435DRAFT_807094</name>
</gene>
<dbReference type="AlphaFoldDB" id="A0A4S8L688"/>
<evidence type="ECO:0000256" key="1">
    <source>
        <dbReference type="SAM" id="Phobius"/>
    </source>
</evidence>
<reference evidence="3 4" key="1">
    <citation type="journal article" date="2019" name="Nat. Ecol. Evol.">
        <title>Megaphylogeny resolves global patterns of mushroom evolution.</title>
        <authorList>
            <person name="Varga T."/>
            <person name="Krizsan K."/>
            <person name="Foldi C."/>
            <person name="Dima B."/>
            <person name="Sanchez-Garcia M."/>
            <person name="Sanchez-Ramirez S."/>
            <person name="Szollosi G.J."/>
            <person name="Szarkandi J.G."/>
            <person name="Papp V."/>
            <person name="Albert L."/>
            <person name="Andreopoulos W."/>
            <person name="Angelini C."/>
            <person name="Antonin V."/>
            <person name="Barry K.W."/>
            <person name="Bougher N.L."/>
            <person name="Buchanan P."/>
            <person name="Buyck B."/>
            <person name="Bense V."/>
            <person name="Catcheside P."/>
            <person name="Chovatia M."/>
            <person name="Cooper J."/>
            <person name="Damon W."/>
            <person name="Desjardin D."/>
            <person name="Finy P."/>
            <person name="Geml J."/>
            <person name="Haridas S."/>
            <person name="Hughes K."/>
            <person name="Justo A."/>
            <person name="Karasinski D."/>
            <person name="Kautmanova I."/>
            <person name="Kiss B."/>
            <person name="Kocsube S."/>
            <person name="Kotiranta H."/>
            <person name="LaButti K.M."/>
            <person name="Lechner B.E."/>
            <person name="Liimatainen K."/>
            <person name="Lipzen A."/>
            <person name="Lukacs Z."/>
            <person name="Mihaltcheva S."/>
            <person name="Morgado L.N."/>
            <person name="Niskanen T."/>
            <person name="Noordeloos M.E."/>
            <person name="Ohm R.A."/>
            <person name="Ortiz-Santana B."/>
            <person name="Ovrebo C."/>
            <person name="Racz N."/>
            <person name="Riley R."/>
            <person name="Savchenko A."/>
            <person name="Shiryaev A."/>
            <person name="Soop K."/>
            <person name="Spirin V."/>
            <person name="Szebenyi C."/>
            <person name="Tomsovsky M."/>
            <person name="Tulloss R.E."/>
            <person name="Uehling J."/>
            <person name="Grigoriev I.V."/>
            <person name="Vagvolgyi C."/>
            <person name="Papp T."/>
            <person name="Martin F.M."/>
            <person name="Miettinen O."/>
            <person name="Hibbett D.S."/>
            <person name="Nagy L.G."/>
        </authorList>
    </citation>
    <scope>NUCLEOTIDE SEQUENCE [LARGE SCALE GENOMIC DNA]</scope>
    <source>
        <strain evidence="3 4">CBS 962.96</strain>
    </source>
</reference>
<dbReference type="EMBL" id="ML179631">
    <property type="protein sequence ID" value="THU83969.1"/>
    <property type="molecule type" value="Genomic_DNA"/>
</dbReference>
<organism evidence="3 4">
    <name type="scientific">Dendrothele bispora (strain CBS 962.96)</name>
    <dbReference type="NCBI Taxonomy" id="1314807"/>
    <lineage>
        <taxon>Eukaryota</taxon>
        <taxon>Fungi</taxon>
        <taxon>Dikarya</taxon>
        <taxon>Basidiomycota</taxon>
        <taxon>Agaricomycotina</taxon>
        <taxon>Agaricomycetes</taxon>
        <taxon>Agaricomycetidae</taxon>
        <taxon>Agaricales</taxon>
        <taxon>Agaricales incertae sedis</taxon>
        <taxon>Dendrothele</taxon>
    </lineage>
</organism>
<protein>
    <submittedName>
        <fullName evidence="3">Uncharacterized protein</fullName>
    </submittedName>
</protein>
<proteinExistence type="predicted"/>
<dbReference type="OrthoDB" id="3121040at2759"/>
<keyword evidence="1" id="KW-0812">Transmembrane</keyword>
<dbReference type="EMBL" id="ML179631">
    <property type="protein sequence ID" value="THU83971.1"/>
    <property type="molecule type" value="Genomic_DNA"/>
</dbReference>
<name>A0A4S8L688_DENBC</name>
<keyword evidence="4" id="KW-1185">Reference proteome</keyword>
<keyword evidence="1" id="KW-0472">Membrane</keyword>
<evidence type="ECO:0000313" key="2">
    <source>
        <dbReference type="EMBL" id="THU83969.1"/>
    </source>
</evidence>
<sequence>MSNRCYHYSYPLVTTNSSTPPSTQLEPGMMITREYVVDKEDLEAPASVIKAAIESDFELSEGKVDRTAVPKKARKVLGLQATVHPVLAAGWIILILQRRYKNKRVRVKNEFVSISGDTWGEGGMVETQ</sequence>
<evidence type="ECO:0000313" key="3">
    <source>
        <dbReference type="EMBL" id="THU83971.1"/>
    </source>
</evidence>
<dbReference type="Proteomes" id="UP000297245">
    <property type="component" value="Unassembled WGS sequence"/>
</dbReference>
<keyword evidence="1" id="KW-1133">Transmembrane helix</keyword>